<dbReference type="GO" id="GO:0000270">
    <property type="term" value="P:peptidoglycan metabolic process"/>
    <property type="evidence" value="ECO:0007669"/>
    <property type="project" value="UniProtKB-UniRule"/>
</dbReference>
<dbReference type="Pfam" id="PF03330">
    <property type="entry name" value="DPBB_1"/>
    <property type="match status" value="1"/>
</dbReference>
<evidence type="ECO:0000256" key="2">
    <source>
        <dbReference type="ARBA" id="ARBA00023239"/>
    </source>
</evidence>
<feature type="chain" id="PRO_5019596823" description="Endolytic peptidoglycan transglycosylase RlpA" evidence="7">
    <location>
        <begin position="22"/>
        <end position="265"/>
    </location>
</feature>
<dbReference type="OrthoDB" id="9779128at2"/>
<evidence type="ECO:0000256" key="4">
    <source>
        <dbReference type="HAMAP-Rule" id="MF_02071"/>
    </source>
</evidence>
<feature type="region of interest" description="Disordered" evidence="6">
    <location>
        <begin position="21"/>
        <end position="61"/>
    </location>
</feature>
<keyword evidence="3 4" id="KW-0961">Cell wall biogenesis/degradation</keyword>
<evidence type="ECO:0000313" key="9">
    <source>
        <dbReference type="EMBL" id="RUO47786.1"/>
    </source>
</evidence>
<dbReference type="FunFam" id="2.40.40.10:FF:000003">
    <property type="entry name" value="Endolytic peptidoglycan transglycosylase RlpA"/>
    <property type="match status" value="1"/>
</dbReference>
<dbReference type="AlphaFoldDB" id="A0A432XGP7"/>
<evidence type="ECO:0000256" key="5">
    <source>
        <dbReference type="RuleBase" id="RU003495"/>
    </source>
</evidence>
<keyword evidence="4" id="KW-0472">Membrane</keyword>
<keyword evidence="2 4" id="KW-0456">Lyase</keyword>
<gene>
    <name evidence="4" type="primary">rlpA</name>
    <name evidence="9" type="ORF">CWE21_08065</name>
</gene>
<dbReference type="Proteomes" id="UP000286678">
    <property type="component" value="Unassembled WGS sequence"/>
</dbReference>
<dbReference type="GO" id="GO:0042834">
    <property type="term" value="F:peptidoglycan binding"/>
    <property type="evidence" value="ECO:0007669"/>
    <property type="project" value="InterPro"/>
</dbReference>
<evidence type="ECO:0000259" key="8">
    <source>
        <dbReference type="PROSITE" id="PS51724"/>
    </source>
</evidence>
<accession>A0A432XGP7</accession>
<dbReference type="CDD" id="cd22268">
    <property type="entry name" value="DPBB_RlpA-like"/>
    <property type="match status" value="1"/>
</dbReference>
<reference evidence="10" key="1">
    <citation type="journal article" date="2018" name="Front. Microbiol.">
        <title>Genome-Based Analysis Reveals the Taxonomy and Diversity of the Family Idiomarinaceae.</title>
        <authorList>
            <person name="Liu Y."/>
            <person name="Lai Q."/>
            <person name="Shao Z."/>
        </authorList>
    </citation>
    <scope>NUCLEOTIDE SEQUENCE [LARGE SCALE GENOMIC DNA]</scope>
    <source>
        <strain evidence="10">SW15</strain>
    </source>
</reference>
<sequence length="265" mass="28815">MTRVLISLALTLIVVIGCSSSPSPNSGRYSQTHDSIPSRLPSADELAEPIPKTLPPSPQGNRTYTLFGKTYNIMPDARGYTAEGTASWYGEKFHGHLTSNGETYDMYAMSAAHKTLPLPTYVRVTNLANNKSVVVRVNDRGPFHGDRMIDLSYVAAYKLGMLATGTARVRIEALHPEANNQALAVAPPLEAEQYYIQVVASSDAQRVAQEANKLAQIYEVPATTRPKNGLHALMLGPFAATQTDQLINQLRADGYNGVFRVPVSP</sequence>
<dbReference type="InterPro" id="IPR007730">
    <property type="entry name" value="SPOR-like_dom"/>
</dbReference>
<name>A0A432XGP7_9GAMM</name>
<dbReference type="InterPro" id="IPR009009">
    <property type="entry name" value="RlpA-like_DPBB"/>
</dbReference>
<dbReference type="InterPro" id="IPR036680">
    <property type="entry name" value="SPOR-like_sf"/>
</dbReference>
<feature type="signal peptide" evidence="7">
    <location>
        <begin position="1"/>
        <end position="21"/>
    </location>
</feature>
<dbReference type="PANTHER" id="PTHR34183:SF1">
    <property type="entry name" value="ENDOLYTIC PEPTIDOGLYCAN TRANSGLYCOSYLASE RLPA"/>
    <property type="match status" value="1"/>
</dbReference>
<dbReference type="HAMAP" id="MF_02071">
    <property type="entry name" value="RlpA"/>
    <property type="match status" value="1"/>
</dbReference>
<evidence type="ECO:0000256" key="6">
    <source>
        <dbReference type="SAM" id="MobiDB-lite"/>
    </source>
</evidence>
<keyword evidence="1 7" id="KW-0732">Signal</keyword>
<dbReference type="EMBL" id="PIPT01000005">
    <property type="protein sequence ID" value="RUO47786.1"/>
    <property type="molecule type" value="Genomic_DNA"/>
</dbReference>
<dbReference type="NCBIfam" id="TIGR00413">
    <property type="entry name" value="rlpA"/>
    <property type="match status" value="1"/>
</dbReference>
<dbReference type="SUPFAM" id="SSF110997">
    <property type="entry name" value="Sporulation related repeat"/>
    <property type="match status" value="1"/>
</dbReference>
<proteinExistence type="inferred from homology"/>
<dbReference type="PROSITE" id="PS51724">
    <property type="entry name" value="SPOR"/>
    <property type="match status" value="1"/>
</dbReference>
<dbReference type="PANTHER" id="PTHR34183">
    <property type="entry name" value="ENDOLYTIC PEPTIDOGLYCAN TRANSGLYCOSYLASE RLPA"/>
    <property type="match status" value="1"/>
</dbReference>
<dbReference type="InterPro" id="IPR034718">
    <property type="entry name" value="RlpA"/>
</dbReference>
<dbReference type="Pfam" id="PF05036">
    <property type="entry name" value="SPOR"/>
    <property type="match status" value="1"/>
</dbReference>
<keyword evidence="4" id="KW-0449">Lipoprotein</keyword>
<dbReference type="GO" id="GO:0008932">
    <property type="term" value="F:lytic endotransglycosylase activity"/>
    <property type="evidence" value="ECO:0007669"/>
    <property type="project" value="UniProtKB-UniRule"/>
</dbReference>
<comment type="caution">
    <text evidence="9">The sequence shown here is derived from an EMBL/GenBank/DDBJ whole genome shotgun (WGS) entry which is preliminary data.</text>
</comment>
<protein>
    <recommendedName>
        <fullName evidence="4">Endolytic peptidoglycan transglycosylase RlpA</fullName>
        <ecNumber evidence="4">4.2.2.-</ecNumber>
    </recommendedName>
</protein>
<dbReference type="GO" id="GO:0009279">
    <property type="term" value="C:cell outer membrane"/>
    <property type="evidence" value="ECO:0007669"/>
    <property type="project" value="TreeGrafter"/>
</dbReference>
<dbReference type="GO" id="GO:0071555">
    <property type="term" value="P:cell wall organization"/>
    <property type="evidence" value="ECO:0007669"/>
    <property type="project" value="UniProtKB-KW"/>
</dbReference>
<evidence type="ECO:0000313" key="10">
    <source>
        <dbReference type="Proteomes" id="UP000286678"/>
    </source>
</evidence>
<dbReference type="Gene3D" id="3.30.70.1070">
    <property type="entry name" value="Sporulation related repeat"/>
    <property type="match status" value="1"/>
</dbReference>
<organism evidence="9 10">
    <name type="scientific">Pseudidiomarina aquimaris</name>
    <dbReference type="NCBI Taxonomy" id="641841"/>
    <lineage>
        <taxon>Bacteria</taxon>
        <taxon>Pseudomonadati</taxon>
        <taxon>Pseudomonadota</taxon>
        <taxon>Gammaproteobacteria</taxon>
        <taxon>Alteromonadales</taxon>
        <taxon>Idiomarinaceae</taxon>
        <taxon>Pseudidiomarina</taxon>
    </lineage>
</organism>
<feature type="domain" description="SPOR" evidence="8">
    <location>
        <begin position="188"/>
        <end position="265"/>
    </location>
</feature>
<keyword evidence="4" id="KW-1003">Cell membrane</keyword>
<keyword evidence="10" id="KW-1185">Reference proteome</keyword>
<dbReference type="SUPFAM" id="SSF50685">
    <property type="entry name" value="Barwin-like endoglucanases"/>
    <property type="match status" value="1"/>
</dbReference>
<evidence type="ECO:0000256" key="3">
    <source>
        <dbReference type="ARBA" id="ARBA00023316"/>
    </source>
</evidence>
<comment type="function">
    <text evidence="4">Lytic transglycosylase with a strong preference for naked glycan strands that lack stem peptides.</text>
</comment>
<dbReference type="InterPro" id="IPR036908">
    <property type="entry name" value="RlpA-like_sf"/>
</dbReference>
<comment type="subcellular location">
    <subcellularLocation>
        <location evidence="4">Cell membrane</location>
        <topology evidence="4">Lipid-anchor</topology>
    </subcellularLocation>
</comment>
<dbReference type="InterPro" id="IPR012997">
    <property type="entry name" value="RplA"/>
</dbReference>
<comment type="similarity">
    <text evidence="4 5">Belongs to the RlpA family.</text>
</comment>
<dbReference type="RefSeq" id="WP_126833932.1">
    <property type="nucleotide sequence ID" value="NZ_PIPT01000005.1"/>
</dbReference>
<evidence type="ECO:0000256" key="7">
    <source>
        <dbReference type="SAM" id="SignalP"/>
    </source>
</evidence>
<dbReference type="Gene3D" id="2.40.40.10">
    <property type="entry name" value="RlpA-like domain"/>
    <property type="match status" value="1"/>
</dbReference>
<dbReference type="PROSITE" id="PS51257">
    <property type="entry name" value="PROKAR_LIPOPROTEIN"/>
    <property type="match status" value="1"/>
</dbReference>
<evidence type="ECO:0000256" key="1">
    <source>
        <dbReference type="ARBA" id="ARBA00022729"/>
    </source>
</evidence>
<keyword evidence="4" id="KW-0564">Palmitate</keyword>
<dbReference type="GO" id="GO:0005886">
    <property type="term" value="C:plasma membrane"/>
    <property type="evidence" value="ECO:0007669"/>
    <property type="project" value="UniProtKB-SubCell"/>
</dbReference>
<dbReference type="EC" id="4.2.2.-" evidence="4"/>